<keyword evidence="6" id="KW-0966">Cell projection</keyword>
<dbReference type="Gene3D" id="2.30.110.10">
    <property type="entry name" value="Electron Transport, Fmn-binding Protein, Chain A"/>
    <property type="match status" value="1"/>
</dbReference>
<evidence type="ECO:0000259" key="4">
    <source>
        <dbReference type="Pfam" id="PF07238"/>
    </source>
</evidence>
<feature type="domain" description="Type III secretion system flagellar brake protein YcgR PilZN" evidence="5">
    <location>
        <begin position="23"/>
        <end position="112"/>
    </location>
</feature>
<dbReference type="Gene3D" id="2.40.10.220">
    <property type="entry name" value="predicted glycosyltransferase like domains"/>
    <property type="match status" value="1"/>
</dbReference>
<evidence type="ECO:0000259" key="5">
    <source>
        <dbReference type="Pfam" id="PF12945"/>
    </source>
</evidence>
<dbReference type="InterPro" id="IPR012349">
    <property type="entry name" value="Split_barrel_FMN-bd"/>
</dbReference>
<gene>
    <name evidence="6" type="ORF">LJ739_06190</name>
</gene>
<evidence type="ECO:0000313" key="7">
    <source>
        <dbReference type="Proteomes" id="UP001520878"/>
    </source>
</evidence>
<dbReference type="SUPFAM" id="SSF141371">
    <property type="entry name" value="PilZ domain-like"/>
    <property type="match status" value="2"/>
</dbReference>
<keyword evidence="3" id="KW-0975">Bacterial flagellum</keyword>
<keyword evidence="2" id="KW-0547">Nucleotide-binding</keyword>
<evidence type="ECO:0000313" key="6">
    <source>
        <dbReference type="EMBL" id="MCC2615823.1"/>
    </source>
</evidence>
<dbReference type="Proteomes" id="UP001520878">
    <property type="component" value="Unassembled WGS sequence"/>
</dbReference>
<keyword evidence="7" id="KW-1185">Reference proteome</keyword>
<dbReference type="InterPro" id="IPR009875">
    <property type="entry name" value="PilZ_domain"/>
</dbReference>
<evidence type="ECO:0000256" key="3">
    <source>
        <dbReference type="ARBA" id="ARBA00023143"/>
    </source>
</evidence>
<dbReference type="RefSeq" id="WP_229158098.1">
    <property type="nucleotide sequence ID" value="NZ_JAJEWP010000001.1"/>
</dbReference>
<name>A0ABS8G5N8_9ALTE</name>
<comment type="caution">
    <text evidence="6">The sequence shown here is derived from an EMBL/GenBank/DDBJ whole genome shotgun (WGS) entry which is preliminary data.</text>
</comment>
<reference evidence="6 7" key="1">
    <citation type="submission" date="2021-10" db="EMBL/GenBank/DDBJ databases">
        <title>Draft genome of Aestuariibacter halophilus JC2043.</title>
        <authorList>
            <person name="Emsley S.A."/>
            <person name="Pfannmuller K.M."/>
            <person name="Ushijima B."/>
            <person name="Saw J.H."/>
            <person name="Videau P."/>
        </authorList>
    </citation>
    <scope>NUCLEOTIDE SEQUENCE [LARGE SCALE GENOMIC DNA]</scope>
    <source>
        <strain evidence="6 7">JC2043</strain>
    </source>
</reference>
<sequence>MAILKEKVGLTNADMRKLRSMRPGMPLDLQVKSPTSTKRVRTEFVGRDGMKCLILKFPDESRWGNLRDAIYPDNNLVVRYILEDETGEIIAFKVKVTLVLSKPGNYVFTTFPLSIQSHGLRAEQRAQTQIKATVLNEQGDKELADGVILDLSSSGCRVGIKRTVQKERFAAKTPIRVKIRLPDGSDEILAGTIMNAKQDEVENYYGVKFEASAPVVESMLSQFLLV</sequence>
<evidence type="ECO:0000256" key="1">
    <source>
        <dbReference type="ARBA" id="ARBA00022636"/>
    </source>
</evidence>
<evidence type="ECO:0000256" key="2">
    <source>
        <dbReference type="ARBA" id="ARBA00022741"/>
    </source>
</evidence>
<dbReference type="Pfam" id="PF07238">
    <property type="entry name" value="PilZ"/>
    <property type="match status" value="1"/>
</dbReference>
<keyword evidence="1" id="KW-0973">c-di-GMP</keyword>
<dbReference type="Pfam" id="PF12945">
    <property type="entry name" value="PilZNR"/>
    <property type="match status" value="1"/>
</dbReference>
<keyword evidence="6" id="KW-0282">Flagellum</keyword>
<organism evidence="6 7">
    <name type="scientific">Fluctibacter halophilus</name>
    <dbReference type="NCBI Taxonomy" id="226011"/>
    <lineage>
        <taxon>Bacteria</taxon>
        <taxon>Pseudomonadati</taxon>
        <taxon>Pseudomonadota</taxon>
        <taxon>Gammaproteobacteria</taxon>
        <taxon>Alteromonadales</taxon>
        <taxon>Alteromonadaceae</taxon>
        <taxon>Fluctibacter</taxon>
    </lineage>
</organism>
<protein>
    <submittedName>
        <fullName evidence="6">Flagellar brake protein</fullName>
    </submittedName>
</protein>
<keyword evidence="6" id="KW-0969">Cilium</keyword>
<proteinExistence type="predicted"/>
<accession>A0ABS8G5N8</accession>
<dbReference type="InterPro" id="IPR009926">
    <property type="entry name" value="T3SS_YcgR_PilZN"/>
</dbReference>
<feature type="domain" description="PilZ" evidence="4">
    <location>
        <begin position="121"/>
        <end position="223"/>
    </location>
</feature>
<dbReference type="EMBL" id="JAJEWP010000001">
    <property type="protein sequence ID" value="MCC2615823.1"/>
    <property type="molecule type" value="Genomic_DNA"/>
</dbReference>